<evidence type="ECO:0000313" key="2">
    <source>
        <dbReference type="Proteomes" id="UP000190150"/>
    </source>
</evidence>
<dbReference type="OrthoDB" id="2243618at2"/>
<dbReference type="RefSeq" id="WP_079644753.1">
    <property type="nucleotide sequence ID" value="NZ_FUZF01000017.1"/>
</dbReference>
<name>A0A1T5FKH6_9SPHI</name>
<proteinExistence type="predicted"/>
<evidence type="ECO:0000313" key="1">
    <source>
        <dbReference type="EMBL" id="SKB96724.1"/>
    </source>
</evidence>
<dbReference type="SUPFAM" id="SSF141694">
    <property type="entry name" value="AF2212/PG0164-like"/>
    <property type="match status" value="1"/>
</dbReference>
<evidence type="ECO:0008006" key="3">
    <source>
        <dbReference type="Google" id="ProtNLM"/>
    </source>
</evidence>
<gene>
    <name evidence="1" type="ORF">SAMN05660841_03324</name>
</gene>
<accession>A0A1T5FKH6</accession>
<dbReference type="AlphaFoldDB" id="A0A1T5FKH6"/>
<protein>
    <recommendedName>
        <fullName evidence="3">Bacteriocin-protection, YdeI or OmpD-Associated</fullName>
    </recommendedName>
</protein>
<keyword evidence="2" id="KW-1185">Reference proteome</keyword>
<dbReference type="Proteomes" id="UP000190150">
    <property type="component" value="Unassembled WGS sequence"/>
</dbReference>
<dbReference type="Pfam" id="PF08922">
    <property type="entry name" value="DUF1905"/>
    <property type="match status" value="1"/>
</dbReference>
<sequence>MNVFTFSAVIELIGINPFVYLPEEILQAVFKQADKSKSPIPVQGTINMKPYRQTLVKYAGAWRLYINLKMLDRSPSRIGELIEVTIAFDPTERSVTAHPALLRALLAYPEAKQVFDSLQISLQKEIIRYISFLKTEKSIDHNVKKAIDFLLGKGRFIGRDGIKKIRMDNKAKSTPT</sequence>
<dbReference type="Pfam" id="PF13376">
    <property type="entry name" value="OmdA"/>
    <property type="match status" value="1"/>
</dbReference>
<dbReference type="InterPro" id="IPR015018">
    <property type="entry name" value="DUF1905"/>
</dbReference>
<reference evidence="2" key="1">
    <citation type="submission" date="2017-02" db="EMBL/GenBank/DDBJ databases">
        <authorList>
            <person name="Varghese N."/>
            <person name="Submissions S."/>
        </authorList>
    </citation>
    <scope>NUCLEOTIDE SEQUENCE [LARGE SCALE GENOMIC DNA]</scope>
    <source>
        <strain evidence="2">DSM 24091</strain>
    </source>
</reference>
<dbReference type="EMBL" id="FUZF01000017">
    <property type="protein sequence ID" value="SKB96724.1"/>
    <property type="molecule type" value="Genomic_DNA"/>
</dbReference>
<dbReference type="STRING" id="1513896.SAMN05660841_03324"/>
<organism evidence="1 2">
    <name type="scientific">Sphingobacterium nematocida</name>
    <dbReference type="NCBI Taxonomy" id="1513896"/>
    <lineage>
        <taxon>Bacteria</taxon>
        <taxon>Pseudomonadati</taxon>
        <taxon>Bacteroidota</taxon>
        <taxon>Sphingobacteriia</taxon>
        <taxon>Sphingobacteriales</taxon>
        <taxon>Sphingobacteriaceae</taxon>
        <taxon>Sphingobacterium</taxon>
    </lineage>
</organism>